<comment type="catalytic activity">
    <reaction evidence="1">
        <text>2 6,7-dimethyl-8-(1-D-ribityl)lumazine + H(+) = 5-amino-6-(D-ribitylamino)uracil + riboflavin</text>
        <dbReference type="Rhea" id="RHEA:20772"/>
        <dbReference type="ChEBI" id="CHEBI:15378"/>
        <dbReference type="ChEBI" id="CHEBI:15934"/>
        <dbReference type="ChEBI" id="CHEBI:57986"/>
        <dbReference type="ChEBI" id="CHEBI:58201"/>
        <dbReference type="EC" id="2.5.1.9"/>
    </reaction>
</comment>
<proteinExistence type="predicted"/>
<keyword evidence="14" id="KW-1185">Reference proteome</keyword>
<evidence type="ECO:0000256" key="1">
    <source>
        <dbReference type="ARBA" id="ARBA00000968"/>
    </source>
</evidence>
<dbReference type="Pfam" id="PF00677">
    <property type="entry name" value="Lum_binding"/>
    <property type="match status" value="2"/>
</dbReference>
<dbReference type="PIRSF" id="PIRSF000498">
    <property type="entry name" value="Riboflavin_syn_A"/>
    <property type="match status" value="1"/>
</dbReference>
<dbReference type="InterPro" id="IPR023366">
    <property type="entry name" value="ATP_synth_asu-like_sf"/>
</dbReference>
<dbReference type="NCBIfam" id="NF009566">
    <property type="entry name" value="PRK13020.1"/>
    <property type="match status" value="1"/>
</dbReference>
<keyword evidence="7" id="KW-0686">Riboflavin biosynthesis</keyword>
<organism evidence="13 14">
    <name type="scientific">Nocardioides mangrovicus</name>
    <dbReference type="NCBI Taxonomy" id="2478913"/>
    <lineage>
        <taxon>Bacteria</taxon>
        <taxon>Bacillati</taxon>
        <taxon>Actinomycetota</taxon>
        <taxon>Actinomycetes</taxon>
        <taxon>Propionibacteriales</taxon>
        <taxon>Nocardioidaceae</taxon>
        <taxon>Nocardioides</taxon>
    </lineage>
</organism>
<dbReference type="NCBIfam" id="TIGR00187">
    <property type="entry name" value="ribE"/>
    <property type="match status" value="1"/>
</dbReference>
<dbReference type="FunFam" id="2.40.30.20:FF:000004">
    <property type="entry name" value="Riboflavin synthase, alpha subunit"/>
    <property type="match status" value="1"/>
</dbReference>
<dbReference type="OrthoDB" id="9788537at2"/>
<dbReference type="InterPro" id="IPR001783">
    <property type="entry name" value="Lumazine-bd"/>
</dbReference>
<protein>
    <recommendedName>
        <fullName evidence="6 10">Riboflavin synthase</fullName>
        <ecNumber evidence="5 10">2.5.1.9</ecNumber>
    </recommendedName>
</protein>
<comment type="function">
    <text evidence="2">Catalyzes the dismutation of two molecules of 6,7-dimethyl-8-ribityllumazine, resulting in the formation of riboflavin and 5-amino-6-(D-ribitylamino)uracil.</text>
</comment>
<gene>
    <name evidence="13" type="ORF">D9V37_05830</name>
</gene>
<dbReference type="PANTHER" id="PTHR21098">
    <property type="entry name" value="RIBOFLAVIN SYNTHASE ALPHA CHAIN"/>
    <property type="match status" value="1"/>
</dbReference>
<evidence type="ECO:0000256" key="2">
    <source>
        <dbReference type="ARBA" id="ARBA00002803"/>
    </source>
</evidence>
<evidence type="ECO:0000256" key="9">
    <source>
        <dbReference type="ARBA" id="ARBA00022737"/>
    </source>
</evidence>
<dbReference type="Proteomes" id="UP000281708">
    <property type="component" value="Unassembled WGS sequence"/>
</dbReference>
<comment type="caution">
    <text evidence="13">The sequence shown here is derived from an EMBL/GenBank/DDBJ whole genome shotgun (WGS) entry which is preliminary data.</text>
</comment>
<evidence type="ECO:0000256" key="11">
    <source>
        <dbReference type="PROSITE-ProRule" id="PRU00524"/>
    </source>
</evidence>
<evidence type="ECO:0000256" key="10">
    <source>
        <dbReference type="NCBIfam" id="TIGR00187"/>
    </source>
</evidence>
<feature type="repeat" description="Lumazine-binding" evidence="11">
    <location>
        <begin position="97"/>
        <end position="193"/>
    </location>
</feature>
<dbReference type="PANTHER" id="PTHR21098:SF12">
    <property type="entry name" value="RIBOFLAVIN SYNTHASE"/>
    <property type="match status" value="1"/>
</dbReference>
<evidence type="ECO:0000259" key="12">
    <source>
        <dbReference type="PROSITE" id="PS51177"/>
    </source>
</evidence>
<dbReference type="Gene3D" id="2.40.30.20">
    <property type="match status" value="2"/>
</dbReference>
<accession>A0A3L8P4T2</accession>
<evidence type="ECO:0000256" key="5">
    <source>
        <dbReference type="ARBA" id="ARBA00012827"/>
    </source>
</evidence>
<dbReference type="InterPro" id="IPR017938">
    <property type="entry name" value="Riboflavin_synthase-like_b-brl"/>
</dbReference>
<dbReference type="InterPro" id="IPR026017">
    <property type="entry name" value="Lumazine-bd_dom"/>
</dbReference>
<feature type="repeat" description="Lumazine-binding" evidence="11">
    <location>
        <begin position="1"/>
        <end position="96"/>
    </location>
</feature>
<dbReference type="SUPFAM" id="SSF63380">
    <property type="entry name" value="Riboflavin synthase domain-like"/>
    <property type="match status" value="2"/>
</dbReference>
<dbReference type="FunFam" id="2.40.30.20:FF:000003">
    <property type="entry name" value="Riboflavin synthase, alpha subunit"/>
    <property type="match status" value="1"/>
</dbReference>
<evidence type="ECO:0000256" key="8">
    <source>
        <dbReference type="ARBA" id="ARBA00022679"/>
    </source>
</evidence>
<dbReference type="GO" id="GO:0009231">
    <property type="term" value="P:riboflavin biosynthetic process"/>
    <property type="evidence" value="ECO:0007669"/>
    <property type="project" value="UniProtKB-KW"/>
</dbReference>
<comment type="subunit">
    <text evidence="4">Homotrimer.</text>
</comment>
<comment type="pathway">
    <text evidence="3">Cofactor biosynthesis; riboflavin biosynthesis; riboflavin from 2-hydroxy-3-oxobutyl phosphate and 5-amino-6-(D-ribitylamino)uracil: step 2/2.</text>
</comment>
<evidence type="ECO:0000256" key="3">
    <source>
        <dbReference type="ARBA" id="ARBA00004887"/>
    </source>
</evidence>
<dbReference type="EC" id="2.5.1.9" evidence="5 10"/>
<dbReference type="CDD" id="cd00402">
    <property type="entry name" value="Riboflavin_synthase_like"/>
    <property type="match status" value="1"/>
</dbReference>
<dbReference type="PROSITE" id="PS51177">
    <property type="entry name" value="LUMAZINE_BIND"/>
    <property type="match status" value="2"/>
</dbReference>
<evidence type="ECO:0000256" key="4">
    <source>
        <dbReference type="ARBA" id="ARBA00011233"/>
    </source>
</evidence>
<dbReference type="EMBL" id="RDBE01000005">
    <property type="protein sequence ID" value="RLV50235.1"/>
    <property type="molecule type" value="Genomic_DNA"/>
</dbReference>
<dbReference type="RefSeq" id="WP_121805212.1">
    <property type="nucleotide sequence ID" value="NZ_RDBE01000005.1"/>
</dbReference>
<evidence type="ECO:0000256" key="6">
    <source>
        <dbReference type="ARBA" id="ARBA00013950"/>
    </source>
</evidence>
<sequence>MFTGIVEDLGTVTAVEDLGDAVRLTVTSSVVIGGAREGDSISVDGCCLTVAELQPDAFTADVMRETLDKTTVGRFVAGTRVNLERAVTPSTRLGGHIVQGHVDGTGSIASRTPSAHWEVVEITAPADLLRYVVAKGSIAVDGTSLTVVEAGDSSFTISLIPETLERTTLGRKQAGDPVNLEVDVIAKYVEKLTGASA</sequence>
<evidence type="ECO:0000313" key="14">
    <source>
        <dbReference type="Proteomes" id="UP000281708"/>
    </source>
</evidence>
<keyword evidence="8 13" id="KW-0808">Transferase</keyword>
<dbReference type="NCBIfam" id="NF006767">
    <property type="entry name" value="PRK09289.1"/>
    <property type="match status" value="1"/>
</dbReference>
<feature type="domain" description="Lumazine-binding" evidence="12">
    <location>
        <begin position="97"/>
        <end position="193"/>
    </location>
</feature>
<reference evidence="13 14" key="1">
    <citation type="submission" date="2018-10" db="EMBL/GenBank/DDBJ databases">
        <title>Marmoricola sp. 4Q3S-7 whole genome shotgun sequence.</title>
        <authorList>
            <person name="Li F."/>
        </authorList>
    </citation>
    <scope>NUCLEOTIDE SEQUENCE [LARGE SCALE GENOMIC DNA]</scope>
    <source>
        <strain evidence="13 14">4Q3S-7</strain>
    </source>
</reference>
<evidence type="ECO:0000313" key="13">
    <source>
        <dbReference type="EMBL" id="RLV50235.1"/>
    </source>
</evidence>
<keyword evidence="9" id="KW-0677">Repeat</keyword>
<dbReference type="AlphaFoldDB" id="A0A3L8P4T2"/>
<name>A0A3L8P4T2_9ACTN</name>
<dbReference type="GO" id="GO:0004746">
    <property type="term" value="F:riboflavin synthase activity"/>
    <property type="evidence" value="ECO:0007669"/>
    <property type="project" value="UniProtKB-UniRule"/>
</dbReference>
<evidence type="ECO:0000256" key="7">
    <source>
        <dbReference type="ARBA" id="ARBA00022619"/>
    </source>
</evidence>
<feature type="domain" description="Lumazine-binding" evidence="12">
    <location>
        <begin position="1"/>
        <end position="96"/>
    </location>
</feature>